<dbReference type="STRING" id="121290.APY04_1073"/>
<gene>
    <name evidence="5" type="ORF">APY04_1073</name>
</gene>
<dbReference type="InterPro" id="IPR000914">
    <property type="entry name" value="SBP_5_dom"/>
</dbReference>
<dbReference type="AlphaFoldDB" id="A0A109BK58"/>
<sequence length="585" mass="66011">MSFVAAPLSAEPRHGISTFGELKYGPDFKHFEYANPDAPKGGRFSSTGTGGTKTFDSFNAFILKGDSAQGLEYLFDSLMTRAMDEPDAAYGLVAESADVAEDGRSVVFKLRPEAKFSDGTLVTADDVVFSLEVLKEKGHPNYSLSLRDVVKAEAIDPHTVRYEFKGNLIRDLPLTVAGLPILSKAFYTKHPFDQSSLEKPVASGPYEIGNFKPGTFVSYKRRPDYWAKDLAVNRGRFNFDEIRYEYFRDRTLELEGLKSGTFDYREEFTSIDWATAYDIPAVKEGRLQRLIMPDGRPSGAQGFFINTRKDQFKDKRVREALDLAFDFEWSNKNLFFDLYSRTQSFFENSELKASGLPSAAELALLEPFKDKLPPEVFGEPYVPPATDGSGRNRDNLRKAHQLLAEAGYGQGGKPLNVEILSFEEGFDRIIIPYIENLKRIGVNASLRRVDPAQYERRIKSFDFDLAIQRYALRLTPGIEVKTYWGSDAAKIDGSFNLPGIADPVVDALIDKMVEAKSREELTVAARALDRVLRAGNYWVPQWYKASHNVAFWDMYGRPAVKPKYDDGVIETWWFDADKAAKLKRP</sequence>
<evidence type="ECO:0000256" key="3">
    <source>
        <dbReference type="ARBA" id="ARBA00022729"/>
    </source>
</evidence>
<reference evidence="5 6" key="1">
    <citation type="submission" date="2015-10" db="EMBL/GenBank/DDBJ databases">
        <title>Transcriptomic analysis of a linuron degrading triple-species bacterial consortium.</title>
        <authorList>
            <person name="Albers P."/>
        </authorList>
    </citation>
    <scope>NUCLEOTIDE SEQUENCE [LARGE SCALE GENOMIC DNA]</scope>
    <source>
        <strain evidence="5 6">WDL6</strain>
    </source>
</reference>
<dbReference type="GO" id="GO:0043190">
    <property type="term" value="C:ATP-binding cassette (ABC) transporter complex"/>
    <property type="evidence" value="ECO:0007669"/>
    <property type="project" value="InterPro"/>
</dbReference>
<evidence type="ECO:0000259" key="4">
    <source>
        <dbReference type="Pfam" id="PF00496"/>
    </source>
</evidence>
<evidence type="ECO:0000313" key="6">
    <source>
        <dbReference type="Proteomes" id="UP000059074"/>
    </source>
</evidence>
<keyword evidence="3" id="KW-0732">Signal</keyword>
<dbReference type="Gene3D" id="3.10.105.10">
    <property type="entry name" value="Dipeptide-binding Protein, Domain 3"/>
    <property type="match status" value="1"/>
</dbReference>
<evidence type="ECO:0000256" key="1">
    <source>
        <dbReference type="ARBA" id="ARBA00004418"/>
    </source>
</evidence>
<dbReference type="PATRIC" id="fig|121290.4.peg.2274"/>
<dbReference type="RefSeq" id="WP_245281836.1">
    <property type="nucleotide sequence ID" value="NZ_LMTR01000033.1"/>
</dbReference>
<dbReference type="GO" id="GO:1904680">
    <property type="term" value="F:peptide transmembrane transporter activity"/>
    <property type="evidence" value="ECO:0007669"/>
    <property type="project" value="TreeGrafter"/>
</dbReference>
<dbReference type="EMBL" id="LMTR01000033">
    <property type="protein sequence ID" value="KWT70248.1"/>
    <property type="molecule type" value="Genomic_DNA"/>
</dbReference>
<dbReference type="GO" id="GO:0015833">
    <property type="term" value="P:peptide transport"/>
    <property type="evidence" value="ECO:0007669"/>
    <property type="project" value="TreeGrafter"/>
</dbReference>
<proteinExistence type="inferred from homology"/>
<keyword evidence="6" id="KW-1185">Reference proteome</keyword>
<dbReference type="GO" id="GO:0042884">
    <property type="term" value="P:microcin transport"/>
    <property type="evidence" value="ECO:0007669"/>
    <property type="project" value="TreeGrafter"/>
</dbReference>
<evidence type="ECO:0000256" key="2">
    <source>
        <dbReference type="ARBA" id="ARBA00005695"/>
    </source>
</evidence>
<comment type="caution">
    <text evidence="5">The sequence shown here is derived from an EMBL/GenBank/DDBJ whole genome shotgun (WGS) entry which is preliminary data.</text>
</comment>
<dbReference type="PIRSF" id="PIRSF002741">
    <property type="entry name" value="MppA"/>
    <property type="match status" value="1"/>
</dbReference>
<dbReference type="GO" id="GO:0030288">
    <property type="term" value="C:outer membrane-bounded periplasmic space"/>
    <property type="evidence" value="ECO:0007669"/>
    <property type="project" value="TreeGrafter"/>
</dbReference>
<dbReference type="InterPro" id="IPR030678">
    <property type="entry name" value="Peptide/Ni-bd"/>
</dbReference>
<feature type="domain" description="Solute-binding protein family 5" evidence="4">
    <location>
        <begin position="91"/>
        <end position="473"/>
    </location>
</feature>
<dbReference type="Proteomes" id="UP000059074">
    <property type="component" value="Unassembled WGS sequence"/>
</dbReference>
<accession>A0A109BK58</accession>
<dbReference type="PANTHER" id="PTHR30290:SF64">
    <property type="entry name" value="ABC TRANSPORTER PERIPLASMIC BINDING PROTEIN"/>
    <property type="match status" value="1"/>
</dbReference>
<evidence type="ECO:0000313" key="5">
    <source>
        <dbReference type="EMBL" id="KWT70248.1"/>
    </source>
</evidence>
<name>A0A109BK58_HYPSL</name>
<dbReference type="SUPFAM" id="SSF53850">
    <property type="entry name" value="Periplasmic binding protein-like II"/>
    <property type="match status" value="1"/>
</dbReference>
<dbReference type="CDD" id="cd08497">
    <property type="entry name" value="MbnE-like"/>
    <property type="match status" value="1"/>
</dbReference>
<dbReference type="Pfam" id="PF00496">
    <property type="entry name" value="SBP_bac_5"/>
    <property type="match status" value="1"/>
</dbReference>
<dbReference type="Gene3D" id="3.40.190.10">
    <property type="entry name" value="Periplasmic binding protein-like II"/>
    <property type="match status" value="1"/>
</dbReference>
<protein>
    <submittedName>
        <fullName evidence="5">Oligopeptide ABC transporter, periplasmic oligopeptide-binding protein OppA</fullName>
    </submittedName>
</protein>
<comment type="subcellular location">
    <subcellularLocation>
        <location evidence="1">Periplasm</location>
    </subcellularLocation>
</comment>
<dbReference type="InterPro" id="IPR039424">
    <property type="entry name" value="SBP_5"/>
</dbReference>
<organism evidence="5 6">
    <name type="scientific">Hyphomicrobium sulfonivorans</name>
    <dbReference type="NCBI Taxonomy" id="121290"/>
    <lineage>
        <taxon>Bacteria</taxon>
        <taxon>Pseudomonadati</taxon>
        <taxon>Pseudomonadota</taxon>
        <taxon>Alphaproteobacteria</taxon>
        <taxon>Hyphomicrobiales</taxon>
        <taxon>Hyphomicrobiaceae</taxon>
        <taxon>Hyphomicrobium</taxon>
    </lineage>
</organism>
<comment type="similarity">
    <text evidence="2">Belongs to the bacterial solute-binding protein 5 family.</text>
</comment>
<dbReference type="PANTHER" id="PTHR30290">
    <property type="entry name" value="PERIPLASMIC BINDING COMPONENT OF ABC TRANSPORTER"/>
    <property type="match status" value="1"/>
</dbReference>